<dbReference type="PANTHER" id="PTHR35806">
    <property type="entry name" value="OXALOACETATE DECARBOXYLASE BETA CHAIN 2"/>
    <property type="match status" value="1"/>
</dbReference>
<feature type="transmembrane region" description="Helical" evidence="8">
    <location>
        <begin position="345"/>
        <end position="371"/>
    </location>
</feature>
<feature type="transmembrane region" description="Helical" evidence="8">
    <location>
        <begin position="201"/>
        <end position="221"/>
    </location>
</feature>
<evidence type="ECO:0000256" key="8">
    <source>
        <dbReference type="SAM" id="Phobius"/>
    </source>
</evidence>
<dbReference type="PANTHER" id="PTHR35806:SF1">
    <property type="entry name" value="OXALOACETATE DECARBOXYLASE BETA CHAIN 2"/>
    <property type="match status" value="1"/>
</dbReference>
<dbReference type="GO" id="GO:0016829">
    <property type="term" value="F:lyase activity"/>
    <property type="evidence" value="ECO:0007669"/>
    <property type="project" value="UniProtKB-KW"/>
</dbReference>
<keyword evidence="7" id="KW-0739">Sodium transport</keyword>
<keyword evidence="4" id="KW-1278">Translocase</keyword>
<feature type="transmembrane region" description="Helical" evidence="8">
    <location>
        <begin position="71"/>
        <end position="94"/>
    </location>
</feature>
<evidence type="ECO:0000256" key="3">
    <source>
        <dbReference type="ARBA" id="ARBA00022692"/>
    </source>
</evidence>
<feature type="transmembrane region" description="Helical" evidence="8">
    <location>
        <begin position="45"/>
        <end position="64"/>
    </location>
</feature>
<keyword evidence="3 8" id="KW-0812">Transmembrane</keyword>
<keyword evidence="7" id="KW-0813">Transport</keyword>
<feature type="transmembrane region" description="Helical" evidence="8">
    <location>
        <begin position="20"/>
        <end position="39"/>
    </location>
</feature>
<keyword evidence="9" id="KW-0456">Lyase</keyword>
<gene>
    <name evidence="9" type="ORF">CFX1CAM_2064</name>
</gene>
<feature type="transmembrane region" description="Helical" evidence="8">
    <location>
        <begin position="158"/>
        <end position="180"/>
    </location>
</feature>
<keyword evidence="7" id="KW-0406">Ion transport</keyword>
<dbReference type="Proteomes" id="UP000195514">
    <property type="component" value="Chromosome I"/>
</dbReference>
<evidence type="ECO:0000256" key="4">
    <source>
        <dbReference type="ARBA" id="ARBA00022967"/>
    </source>
</evidence>
<organism evidence="9 10">
    <name type="scientific">Candidatus Brevifilum fermentans</name>
    <dbReference type="NCBI Taxonomy" id="1986204"/>
    <lineage>
        <taxon>Bacteria</taxon>
        <taxon>Bacillati</taxon>
        <taxon>Chloroflexota</taxon>
        <taxon>Anaerolineae</taxon>
        <taxon>Anaerolineales</taxon>
        <taxon>Anaerolineaceae</taxon>
        <taxon>Candidatus Brevifilum</taxon>
    </lineage>
</organism>
<evidence type="ECO:0000256" key="1">
    <source>
        <dbReference type="ARBA" id="ARBA00004651"/>
    </source>
</evidence>
<dbReference type="InterPro" id="IPR005661">
    <property type="entry name" value="OadB_MmdB"/>
</dbReference>
<evidence type="ECO:0000256" key="7">
    <source>
        <dbReference type="PIRNR" id="PIRNR015658"/>
    </source>
</evidence>
<evidence type="ECO:0000313" key="9">
    <source>
        <dbReference type="EMBL" id="SMX55129.1"/>
    </source>
</evidence>
<dbReference type="EC" id="4.1.1.-" evidence="9"/>
<dbReference type="Pfam" id="PF03977">
    <property type="entry name" value="OAD_beta"/>
    <property type="match status" value="1"/>
</dbReference>
<accession>A0A1Y6K958</accession>
<keyword evidence="2 7" id="KW-1003">Cell membrane</keyword>
<dbReference type="RefSeq" id="WP_087862915.1">
    <property type="nucleotide sequence ID" value="NZ_LT859958.1"/>
</dbReference>
<dbReference type="PIRSF" id="PIRSF015658">
    <property type="entry name" value="MmdB_OadB"/>
    <property type="match status" value="1"/>
</dbReference>
<evidence type="ECO:0000256" key="2">
    <source>
        <dbReference type="ARBA" id="ARBA00022475"/>
    </source>
</evidence>
<reference evidence="10" key="1">
    <citation type="submission" date="2017-05" db="EMBL/GenBank/DDBJ databases">
        <authorList>
            <person name="Kirkegaard R."/>
            <person name="Mcilroy J S."/>
        </authorList>
    </citation>
    <scope>NUCLEOTIDE SEQUENCE [LARGE SCALE GENOMIC DNA]</scope>
</reference>
<name>A0A1Y6K958_9CHLR</name>
<dbReference type="KEGG" id="abat:CFX1CAM_2064"/>
<proteinExistence type="predicted"/>
<sequence length="375" mass="39606">MAYLDFSFLIREITKGFTAFNWGDAVMILLGVVLIYLAVAKDYEPVLLLPIGFGCIMANIGMSTDAGFMKVIYDAGIATELFPLLIFVGVGAMIDFSPLLTQPKMVLLGAAGQFGIYGTLLLALLLGFPLNQAASIGVIGAIDGPTAIFVSARLAPELLAPIAVAAYSYMSLIPIIQPPIMKAFTTRKERLIRMEYAPRPVSRLTLVIFPIFVTVVVSLVAPDAAPLIASLMLGNLLRESLVVDRLSKSAQNEIINVATLFLGLAIGATMKAESFLNLQTLMILGLGLIAFILDTIAGLLFGKLMAVLSRGKINPLIGASGISAFPMAGRLAAKVAQDEDFENFILMHAMGANTAGQLGSVIAGGLLLALVSGIV</sequence>
<dbReference type="GO" id="GO:0006814">
    <property type="term" value="P:sodium ion transport"/>
    <property type="evidence" value="ECO:0007669"/>
    <property type="project" value="UniProtKB-UniRule"/>
</dbReference>
<comment type="subcellular location">
    <subcellularLocation>
        <location evidence="1">Cell membrane</location>
        <topology evidence="1">Multi-pass membrane protein</topology>
    </subcellularLocation>
</comment>
<evidence type="ECO:0000313" key="10">
    <source>
        <dbReference type="Proteomes" id="UP000195514"/>
    </source>
</evidence>
<dbReference type="NCBIfam" id="TIGR01109">
    <property type="entry name" value="Na_pump_decarbB"/>
    <property type="match status" value="1"/>
</dbReference>
<dbReference type="AlphaFoldDB" id="A0A1Y6K958"/>
<feature type="transmembrane region" description="Helical" evidence="8">
    <location>
        <begin position="313"/>
        <end position="333"/>
    </location>
</feature>
<dbReference type="OrthoDB" id="9783838at2"/>
<evidence type="ECO:0000256" key="5">
    <source>
        <dbReference type="ARBA" id="ARBA00022989"/>
    </source>
</evidence>
<dbReference type="GO" id="GO:0005886">
    <property type="term" value="C:plasma membrane"/>
    <property type="evidence" value="ECO:0007669"/>
    <property type="project" value="UniProtKB-SubCell"/>
</dbReference>
<feature type="transmembrane region" description="Helical" evidence="8">
    <location>
        <begin position="106"/>
        <end position="126"/>
    </location>
</feature>
<feature type="transmembrane region" description="Helical" evidence="8">
    <location>
        <begin position="278"/>
        <end position="301"/>
    </location>
</feature>
<keyword evidence="10" id="KW-1185">Reference proteome</keyword>
<keyword evidence="5 8" id="KW-1133">Transmembrane helix</keyword>
<keyword evidence="6 7" id="KW-0472">Membrane</keyword>
<keyword evidence="7" id="KW-0915">Sodium</keyword>
<dbReference type="EMBL" id="LT859958">
    <property type="protein sequence ID" value="SMX55129.1"/>
    <property type="molecule type" value="Genomic_DNA"/>
</dbReference>
<protein>
    <submittedName>
        <fullName evidence="9">Putative Na+-transporting methylmalonyl-CoA/oxaloacetate decarboxylase, beta subunit</fullName>
        <ecNumber evidence="9">4.1.1.-</ecNumber>
    </submittedName>
</protein>
<evidence type="ECO:0000256" key="6">
    <source>
        <dbReference type="ARBA" id="ARBA00023136"/>
    </source>
</evidence>